<dbReference type="EMBL" id="JAATIP010000084">
    <property type="protein sequence ID" value="KAF4376659.1"/>
    <property type="molecule type" value="Genomic_DNA"/>
</dbReference>
<keyword evidence="1" id="KW-0112">Calmodulin-binding</keyword>
<dbReference type="Pfam" id="PF00612">
    <property type="entry name" value="IQ"/>
    <property type="match status" value="2"/>
</dbReference>
<evidence type="ECO:0000313" key="7">
    <source>
        <dbReference type="Proteomes" id="UP000525078"/>
    </source>
</evidence>
<dbReference type="InterPro" id="IPR000048">
    <property type="entry name" value="IQ_motif_EF-hand-BS"/>
</dbReference>
<evidence type="ECO:0000256" key="1">
    <source>
        <dbReference type="ARBA" id="ARBA00022860"/>
    </source>
</evidence>
<feature type="compositionally biased region" description="Polar residues" evidence="4">
    <location>
        <begin position="450"/>
        <end position="462"/>
    </location>
</feature>
<accession>A0A7J6G3M0</accession>
<evidence type="ECO:0000256" key="4">
    <source>
        <dbReference type="SAM" id="MobiDB-lite"/>
    </source>
</evidence>
<comment type="similarity">
    <text evidence="2">Belongs to the IQD family.</text>
</comment>
<gene>
    <name evidence="6" type="ORF">F8388_025530</name>
</gene>
<feature type="region of interest" description="Disordered" evidence="4">
    <location>
        <begin position="438"/>
        <end position="496"/>
    </location>
</feature>
<feature type="compositionally biased region" description="Polar residues" evidence="4">
    <location>
        <begin position="402"/>
        <end position="414"/>
    </location>
</feature>
<dbReference type="InterPro" id="IPR025064">
    <property type="entry name" value="DUF4005"/>
</dbReference>
<feature type="region of interest" description="Disordered" evidence="4">
    <location>
        <begin position="254"/>
        <end position="275"/>
    </location>
</feature>
<dbReference type="Pfam" id="PF13178">
    <property type="entry name" value="DUF4005"/>
    <property type="match status" value="1"/>
</dbReference>
<evidence type="ECO:0000259" key="5">
    <source>
        <dbReference type="Pfam" id="PF13178"/>
    </source>
</evidence>
<dbReference type="GO" id="GO:0005516">
    <property type="term" value="F:calmodulin binding"/>
    <property type="evidence" value="ECO:0007669"/>
    <property type="project" value="UniProtKB-KW"/>
</dbReference>
<evidence type="ECO:0000256" key="3">
    <source>
        <dbReference type="ARBA" id="ARBA00024378"/>
    </source>
</evidence>
<feature type="compositionally biased region" description="Basic and acidic residues" evidence="4">
    <location>
        <begin position="260"/>
        <end position="275"/>
    </location>
</feature>
<reference evidence="6 7" key="1">
    <citation type="journal article" date="2020" name="bioRxiv">
        <title>Sequence and annotation of 42 cannabis genomes reveals extensive copy number variation in cannabinoid synthesis and pathogen resistance genes.</title>
        <authorList>
            <person name="Mckernan K.J."/>
            <person name="Helbert Y."/>
            <person name="Kane L.T."/>
            <person name="Ebling H."/>
            <person name="Zhang L."/>
            <person name="Liu B."/>
            <person name="Eaton Z."/>
            <person name="Mclaughlin S."/>
            <person name="Kingan S."/>
            <person name="Baybayan P."/>
            <person name="Concepcion G."/>
            <person name="Jordan M."/>
            <person name="Riva A."/>
            <person name="Barbazuk W."/>
            <person name="Harkins T."/>
        </authorList>
    </citation>
    <scope>NUCLEOTIDE SEQUENCE [LARGE SCALE GENOMIC DNA]</scope>
    <source>
        <strain evidence="7">cv. Jamaican Lion 4</strain>
        <tissue evidence="6">Leaf</tissue>
    </source>
</reference>
<name>A0A7J6G3M0_CANSA</name>
<dbReference type="AlphaFoldDB" id="A0A7J6G3M0"/>
<organism evidence="6 7">
    <name type="scientific">Cannabis sativa</name>
    <name type="common">Hemp</name>
    <name type="synonym">Marijuana</name>
    <dbReference type="NCBI Taxonomy" id="3483"/>
    <lineage>
        <taxon>Eukaryota</taxon>
        <taxon>Viridiplantae</taxon>
        <taxon>Streptophyta</taxon>
        <taxon>Embryophyta</taxon>
        <taxon>Tracheophyta</taxon>
        <taxon>Spermatophyta</taxon>
        <taxon>Magnoliopsida</taxon>
        <taxon>eudicotyledons</taxon>
        <taxon>Gunneridae</taxon>
        <taxon>Pentapetalae</taxon>
        <taxon>rosids</taxon>
        <taxon>fabids</taxon>
        <taxon>Rosales</taxon>
        <taxon>Cannabaceae</taxon>
        <taxon>Cannabis</taxon>
    </lineage>
</organism>
<proteinExistence type="inferred from homology"/>
<evidence type="ECO:0000313" key="6">
    <source>
        <dbReference type="EMBL" id="KAF4376659.1"/>
    </source>
</evidence>
<feature type="region of interest" description="Disordered" evidence="4">
    <location>
        <begin position="50"/>
        <end position="72"/>
    </location>
</feature>
<feature type="domain" description="DUF4005" evidence="5">
    <location>
        <begin position="386"/>
        <end position="478"/>
    </location>
</feature>
<dbReference type="PANTHER" id="PTHR32295">
    <property type="entry name" value="IQ-DOMAIN 5-RELATED"/>
    <property type="match status" value="1"/>
</dbReference>
<comment type="caution">
    <text evidence="6">The sequence shown here is derived from an EMBL/GenBank/DDBJ whole genome shotgun (WGS) entry which is preliminary data.</text>
</comment>
<feature type="compositionally biased region" description="Basic and acidic residues" evidence="4">
    <location>
        <begin position="378"/>
        <end position="387"/>
    </location>
</feature>
<dbReference type="PROSITE" id="PS50096">
    <property type="entry name" value="IQ"/>
    <property type="match status" value="2"/>
</dbReference>
<evidence type="ECO:0000256" key="2">
    <source>
        <dbReference type="ARBA" id="ARBA00024341"/>
    </source>
</evidence>
<feature type="region of interest" description="Disordered" evidence="4">
    <location>
        <begin position="289"/>
        <end position="308"/>
    </location>
</feature>
<sequence>MGKSPGKWLKSLLFGKKLPSKSKLPKEISFNSSVKKATLLPEKEISPASKTVSFSDMPSSIRKGEKPNELQTENNKLKQAATTAQSIIRGYLARRSFGALKGLIRLQALIRGHLVRRQAIATLHCIQRIVRVQALYRGKRVRLVSHIGAQLHSKTTTKDGTLLIASSPNAKPLLIHYDPMEPNCAWQWLERWSFSNFWEPLPQLHHALEIRSKIKQGKIQTKETELGRAKQAEGKVSPVKNRKLPLHPSLAYEKQINKPRKLESSKEESKPLNDLERVKQNLRRISGSTAESVAEKLKPNPTTLPTIPSSEISEKSVVNLIEKTSESSEVEVPPKQVVEKNEKLDEQHDDGVEPILIRDVEMVEDTSIENEHKNNFEIEKTSKDSQKNYKKKVPTKVEYQENVPQRSPTLPNYMTATESAKAKLRGLGYPRFDEDEVENQGFVRRHSLPLYTSGNSSLIMSSRTEKKVQSSSRGENRSVLSSTDGHGKGVRPGWRR</sequence>
<dbReference type="PANTHER" id="PTHR32295:SF279">
    <property type="entry name" value="PROTEIN IQ-DOMAIN 31-LIKE"/>
    <property type="match status" value="1"/>
</dbReference>
<comment type="subunit">
    <text evidence="3">Binds to multiple calmodulin (CaM) in the presence of Ca(2+) and CaM-like proteins.</text>
</comment>
<protein>
    <recommendedName>
        <fullName evidence="5">DUF4005 domain-containing protein</fullName>
    </recommendedName>
</protein>
<dbReference type="SMART" id="SM00015">
    <property type="entry name" value="IQ"/>
    <property type="match status" value="2"/>
</dbReference>
<feature type="compositionally biased region" description="Polar residues" evidence="4">
    <location>
        <begin position="469"/>
        <end position="484"/>
    </location>
</feature>
<dbReference type="Proteomes" id="UP000525078">
    <property type="component" value="Unassembled WGS sequence"/>
</dbReference>
<feature type="region of interest" description="Disordered" evidence="4">
    <location>
        <begin position="378"/>
        <end position="414"/>
    </location>
</feature>
<dbReference type="Gene3D" id="1.20.5.190">
    <property type="match status" value="1"/>
</dbReference>